<dbReference type="InterPro" id="IPR016181">
    <property type="entry name" value="Acyl_CoA_acyltransferase"/>
</dbReference>
<dbReference type="Gene3D" id="3.40.630.30">
    <property type="match status" value="1"/>
</dbReference>
<comment type="caution">
    <text evidence="2">The sequence shown here is derived from an EMBL/GenBank/DDBJ whole genome shotgun (WGS) entry which is preliminary data.</text>
</comment>
<evidence type="ECO:0000313" key="2">
    <source>
        <dbReference type="EMBL" id="MDV0445675.1"/>
    </source>
</evidence>
<gene>
    <name evidence="2" type="ORF">MmiAt1_12680</name>
</gene>
<dbReference type="SUPFAM" id="SSF55729">
    <property type="entry name" value="Acyl-CoA N-acyltransferases (Nat)"/>
    <property type="match status" value="1"/>
</dbReference>
<reference evidence="2 3" key="1">
    <citation type="submission" date="2023-06" db="EMBL/GenBank/DDBJ databases">
        <title>Genome sequence of Methanimicrococcus sp. At1.</title>
        <authorList>
            <person name="Protasov E."/>
            <person name="Platt K."/>
            <person name="Poehlein A."/>
            <person name="Daniel R."/>
            <person name="Brune A."/>
        </authorList>
    </citation>
    <scope>NUCLEOTIDE SEQUENCE [LARGE SCALE GENOMIC DNA]</scope>
    <source>
        <strain evidence="2 3">At1</strain>
    </source>
</reference>
<dbReference type="RefSeq" id="WP_318786100.1">
    <property type="nucleotide sequence ID" value="NZ_JAWDKC010000021.1"/>
</dbReference>
<dbReference type="PROSITE" id="PS51186">
    <property type="entry name" value="GNAT"/>
    <property type="match status" value="1"/>
</dbReference>
<keyword evidence="3" id="KW-1185">Reference proteome</keyword>
<sequence length="188" mass="20173">MLIRQETGPDFPQIYEFVKTAFQTAFVSGGTEQDYVNKIRSGGNYIPELSLVMIDDSDDGGAGSTTGKEAGGKIIGHIMLSKIAIHGVSSMPKNMFEILLLAPVAIDADCRNKGLGSDLVKESLKRAKSEGYAAVILVGDPHYYERFGFVSAAKSGIKNKQNIPDENVLILELVSGILEGISGTVDFD</sequence>
<dbReference type="Pfam" id="PF00583">
    <property type="entry name" value="Acetyltransf_1"/>
    <property type="match status" value="1"/>
</dbReference>
<dbReference type="InterPro" id="IPR000182">
    <property type="entry name" value="GNAT_dom"/>
</dbReference>
<evidence type="ECO:0000313" key="3">
    <source>
        <dbReference type="Proteomes" id="UP001272052"/>
    </source>
</evidence>
<accession>A0ABU3VS01</accession>
<feature type="domain" description="N-acetyltransferase" evidence="1">
    <location>
        <begin position="1"/>
        <end position="174"/>
    </location>
</feature>
<organism evidence="2 3">
    <name type="scientific">Methanimicrococcus hacksteinii</name>
    <dbReference type="NCBI Taxonomy" id="3028293"/>
    <lineage>
        <taxon>Archaea</taxon>
        <taxon>Methanobacteriati</taxon>
        <taxon>Methanobacteriota</taxon>
        <taxon>Stenosarchaea group</taxon>
        <taxon>Methanomicrobia</taxon>
        <taxon>Methanosarcinales</taxon>
        <taxon>Methanosarcinaceae</taxon>
        <taxon>Methanimicrococcus</taxon>
    </lineage>
</organism>
<dbReference type="CDD" id="cd04301">
    <property type="entry name" value="NAT_SF"/>
    <property type="match status" value="1"/>
</dbReference>
<proteinExistence type="predicted"/>
<dbReference type="EMBL" id="JAWDKC010000021">
    <property type="protein sequence ID" value="MDV0445675.1"/>
    <property type="molecule type" value="Genomic_DNA"/>
</dbReference>
<evidence type="ECO:0000259" key="1">
    <source>
        <dbReference type="PROSITE" id="PS51186"/>
    </source>
</evidence>
<name>A0ABU3VS01_9EURY</name>
<dbReference type="Proteomes" id="UP001272052">
    <property type="component" value="Unassembled WGS sequence"/>
</dbReference>
<protein>
    <recommendedName>
        <fullName evidence="1">N-acetyltransferase domain-containing protein</fullName>
    </recommendedName>
</protein>